<gene>
    <name evidence="1" type="ORF">ENH88_22045</name>
</gene>
<reference evidence="1" key="1">
    <citation type="journal article" date="2020" name="mSystems">
        <title>Genome- and Community-Level Interaction Insights into Carbon Utilization and Element Cycling Functions of Hydrothermarchaeota in Hydrothermal Sediment.</title>
        <authorList>
            <person name="Zhou Z."/>
            <person name="Liu Y."/>
            <person name="Xu W."/>
            <person name="Pan J."/>
            <person name="Luo Z.H."/>
            <person name="Li M."/>
        </authorList>
    </citation>
    <scope>NUCLEOTIDE SEQUENCE [LARGE SCALE GENOMIC DNA]</scope>
    <source>
        <strain evidence="1">HyVt-346</strain>
    </source>
</reference>
<comment type="caution">
    <text evidence="1">The sequence shown here is derived from an EMBL/GenBank/DDBJ whole genome shotgun (WGS) entry which is preliminary data.</text>
</comment>
<evidence type="ECO:0000313" key="1">
    <source>
        <dbReference type="EMBL" id="HEA19079.1"/>
    </source>
</evidence>
<proteinExistence type="predicted"/>
<sequence length="254" mass="28355">MTDINQQLGNLIASADALTEVVAGQVGKINDTLAKQEQRISAKEAQVDNFISSAQPEKRIVTDITIGGSSDYLYPVWFTFPQNGGKLKVWRSYNWNSDTKPLNPLSAHQCGLFAEIEGCSTPWSGNPPFMHFKRFDENYNQVFSHPSFKMNCFNEKLDPDLPLYGGGTDGLIGPYCYRASGFYLRGGGIKYQLISNWNIDVKYSDKHETTLIDEGVVSEASGSYKWTVKPIPFTELKSPIGTLTPFDSMLQRKA</sequence>
<dbReference type="EMBL" id="DRGM01000210">
    <property type="protein sequence ID" value="HEA19079.1"/>
    <property type="molecule type" value="Genomic_DNA"/>
</dbReference>
<dbReference type="RefSeq" id="WP_304185630.1">
    <property type="nucleotide sequence ID" value="NZ_DRGM01000210.1"/>
</dbReference>
<name>A0A7V1D394_9GAMM</name>
<dbReference type="Proteomes" id="UP000886188">
    <property type="component" value="Unassembled WGS sequence"/>
</dbReference>
<organism evidence="1">
    <name type="scientific">Pseudoalteromonas prydzensis</name>
    <dbReference type="NCBI Taxonomy" id="182141"/>
    <lineage>
        <taxon>Bacteria</taxon>
        <taxon>Pseudomonadati</taxon>
        <taxon>Pseudomonadota</taxon>
        <taxon>Gammaproteobacteria</taxon>
        <taxon>Alteromonadales</taxon>
        <taxon>Pseudoalteromonadaceae</taxon>
        <taxon>Pseudoalteromonas</taxon>
    </lineage>
</organism>
<accession>A0A7V1D394</accession>
<dbReference type="AlphaFoldDB" id="A0A7V1D394"/>
<protein>
    <submittedName>
        <fullName evidence="1">Phage tail protein</fullName>
    </submittedName>
</protein>